<evidence type="ECO:0000256" key="1">
    <source>
        <dbReference type="SAM" id="Coils"/>
    </source>
</evidence>
<feature type="coiled-coil region" evidence="1">
    <location>
        <begin position="347"/>
        <end position="381"/>
    </location>
</feature>
<organism evidence="3 4">
    <name type="scientific">Agrococcus carbonis</name>
    <dbReference type="NCBI Taxonomy" id="684552"/>
    <lineage>
        <taxon>Bacteria</taxon>
        <taxon>Bacillati</taxon>
        <taxon>Actinomycetota</taxon>
        <taxon>Actinomycetes</taxon>
        <taxon>Micrococcales</taxon>
        <taxon>Microbacteriaceae</taxon>
        <taxon>Agrococcus</taxon>
    </lineage>
</organism>
<evidence type="ECO:0000313" key="3">
    <source>
        <dbReference type="EMBL" id="SDR91648.1"/>
    </source>
</evidence>
<proteinExistence type="predicted"/>
<dbReference type="EMBL" id="LT629734">
    <property type="protein sequence ID" value="SDR91648.1"/>
    <property type="molecule type" value="Genomic_DNA"/>
</dbReference>
<protein>
    <submittedName>
        <fullName evidence="3">Uncharacterized protein</fullName>
    </submittedName>
</protein>
<sequence>MTSFEPVPSRSRRRMPVRTAVGTAALLAAVALGGAMALWGGIVPPRGYDTGPAPSAAAPQPTSGTPAADAPPDAAPDAEVVALADAMFLTDEGRSIFFAARPRLVDADAIAVECAGVGDADASDLFTGGCFVGQALSRDADRIFVLRPDDERLHGSMVSIAAHELLHAVYARASPMERAQIDRLVADATAMVPASDPVHEQIEWSVAGDEANRANEQFAYLGSQVAVAGGFPAQLEERYARIFTDRLALVDAHRRADAVVDDAVAAADAAWSAANDAAARTARDRAQLDADRRGYDAAAATYGEDLARFEATPAEEQARWEVTLRPAGGAELTMSWEASLQYRWEELERYRGELAARATEVESAEAEASALRAEAEQRRADALALARAANPNAVIDG</sequence>
<gene>
    <name evidence="3" type="ORF">SAMN04489719_1116</name>
</gene>
<evidence type="ECO:0000256" key="2">
    <source>
        <dbReference type="SAM" id="MobiDB-lite"/>
    </source>
</evidence>
<dbReference type="Proteomes" id="UP000199649">
    <property type="component" value="Chromosome I"/>
</dbReference>
<dbReference type="InterPro" id="IPR006311">
    <property type="entry name" value="TAT_signal"/>
</dbReference>
<dbReference type="AlphaFoldDB" id="A0A1H1MYG8"/>
<reference evidence="4" key="1">
    <citation type="submission" date="2016-10" db="EMBL/GenBank/DDBJ databases">
        <authorList>
            <person name="Varghese N."/>
            <person name="Submissions S."/>
        </authorList>
    </citation>
    <scope>NUCLEOTIDE SEQUENCE [LARGE SCALE GENOMIC DNA]</scope>
    <source>
        <strain evidence="4">DSM 22965</strain>
    </source>
</reference>
<dbReference type="STRING" id="684552.SAMN04489719_1116"/>
<dbReference type="PROSITE" id="PS51318">
    <property type="entry name" value="TAT"/>
    <property type="match status" value="1"/>
</dbReference>
<keyword evidence="4" id="KW-1185">Reference proteome</keyword>
<evidence type="ECO:0000313" key="4">
    <source>
        <dbReference type="Proteomes" id="UP000199649"/>
    </source>
</evidence>
<accession>A0A1H1MYG8</accession>
<keyword evidence="1" id="KW-0175">Coiled coil</keyword>
<feature type="region of interest" description="Disordered" evidence="2">
    <location>
        <begin position="50"/>
        <end position="75"/>
    </location>
</feature>
<name>A0A1H1MYG8_9MICO</name>